<dbReference type="FunFam" id="3.20.20.70:FF:000154">
    <property type="entry name" value="Probable nitronate monooxygenase"/>
    <property type="match status" value="1"/>
</dbReference>
<evidence type="ECO:0000256" key="6">
    <source>
        <dbReference type="ARBA" id="ARBA00022741"/>
    </source>
</evidence>
<evidence type="ECO:0000313" key="12">
    <source>
        <dbReference type="EMBL" id="RJX68576.1"/>
    </source>
</evidence>
<comment type="similarity">
    <text evidence="2">Belongs to the nitronate monooxygenase family. NMO class I subfamily.</text>
</comment>
<keyword evidence="5" id="KW-0288">FMN</keyword>
<evidence type="ECO:0000256" key="4">
    <source>
        <dbReference type="ARBA" id="ARBA00022630"/>
    </source>
</evidence>
<evidence type="ECO:0000256" key="7">
    <source>
        <dbReference type="ARBA" id="ARBA00023002"/>
    </source>
</evidence>
<evidence type="ECO:0000256" key="11">
    <source>
        <dbReference type="ARBA" id="ARBA00067136"/>
    </source>
</evidence>
<dbReference type="SUPFAM" id="SSF51412">
    <property type="entry name" value="Inosine monophosphate dehydrogenase (IMPDH)"/>
    <property type="match status" value="1"/>
</dbReference>
<keyword evidence="13" id="KW-1185">Reference proteome</keyword>
<dbReference type="Pfam" id="PF03060">
    <property type="entry name" value="NMO"/>
    <property type="match status" value="1"/>
</dbReference>
<organism evidence="12 13">
    <name type="scientific">Tsuneonella suprasediminis</name>
    <dbReference type="NCBI Taxonomy" id="2306996"/>
    <lineage>
        <taxon>Bacteria</taxon>
        <taxon>Pseudomonadati</taxon>
        <taxon>Pseudomonadota</taxon>
        <taxon>Alphaproteobacteria</taxon>
        <taxon>Sphingomonadales</taxon>
        <taxon>Erythrobacteraceae</taxon>
        <taxon>Tsuneonella</taxon>
    </lineage>
</organism>
<reference evidence="12 13" key="1">
    <citation type="submission" date="2018-09" db="EMBL/GenBank/DDBJ databases">
        <title>Altererythrobacter sp.Ery1 and Ery12, the genome sequencing of novel strains in genus Alterythrobacter.</title>
        <authorList>
            <person name="Cheng H."/>
            <person name="Wu Y.-H."/>
            <person name="Fang C."/>
            <person name="Xu X.-W."/>
        </authorList>
    </citation>
    <scope>NUCLEOTIDE SEQUENCE [LARGE SCALE GENOMIC DNA]</scope>
    <source>
        <strain evidence="12 13">Ery12</strain>
    </source>
</reference>
<name>A0A419R362_9SPHN</name>
<evidence type="ECO:0000256" key="5">
    <source>
        <dbReference type="ARBA" id="ARBA00022643"/>
    </source>
</evidence>
<dbReference type="InterPro" id="IPR004136">
    <property type="entry name" value="NMO"/>
</dbReference>
<protein>
    <recommendedName>
        <fullName evidence="11">Nitronate monooxygenase</fullName>
    </recommendedName>
    <alternativeName>
        <fullName evidence="9">Propionate 3-nitronate monooxygenase</fullName>
    </alternativeName>
</protein>
<keyword evidence="8 12" id="KW-0503">Monooxygenase</keyword>
<dbReference type="InterPro" id="IPR013785">
    <property type="entry name" value="Aldolase_TIM"/>
</dbReference>
<sequence length="354" mass="36646">MSLIDRFQLTVPLIQAPMAGVSTPLMTAEVAEAGALGSIGIGATDADDARAMIGELRGRTSKPFNVNLFVHDSPTPDAEREAEWLAWLEPVFRQYGAQPPASLNTIYTSFADDPAMLAMLLETAPPVVSFHFGLPGPDAVSAMRERGIYLMATATSLAEAKAIEAAGIDAIVAQGIEAGGHRGIFDPAAPDDALGTMALTRLLVRHTRLPVIAAGGIMDGAGIAAALDLGAVAAQLGTAFVACPESAADDAYRAALRGPGAYHTMLTPLISGRPARALANRFTALAGSAGDRLPPDYPRAYDAGKALHAAAKAQGKFGYGAQWAGQGAPLARAMPAAQLVATLRSELDQARTRP</sequence>
<dbReference type="AlphaFoldDB" id="A0A419R362"/>
<dbReference type="Proteomes" id="UP000284322">
    <property type="component" value="Unassembled WGS sequence"/>
</dbReference>
<evidence type="ECO:0000256" key="8">
    <source>
        <dbReference type="ARBA" id="ARBA00023033"/>
    </source>
</evidence>
<keyword evidence="3" id="KW-0216">Detoxification</keyword>
<dbReference type="RefSeq" id="WP_120108297.1">
    <property type="nucleotide sequence ID" value="NZ_RAHJ01000017.1"/>
</dbReference>
<dbReference type="OrthoDB" id="7165168at2"/>
<evidence type="ECO:0000256" key="3">
    <source>
        <dbReference type="ARBA" id="ARBA00022575"/>
    </source>
</evidence>
<dbReference type="GO" id="GO:0000166">
    <property type="term" value="F:nucleotide binding"/>
    <property type="evidence" value="ECO:0007669"/>
    <property type="project" value="UniProtKB-KW"/>
</dbReference>
<accession>A0A419R362</accession>
<keyword evidence="7" id="KW-0560">Oxidoreductase</keyword>
<evidence type="ECO:0000256" key="2">
    <source>
        <dbReference type="ARBA" id="ARBA00009881"/>
    </source>
</evidence>
<dbReference type="CDD" id="cd04730">
    <property type="entry name" value="NPD_like"/>
    <property type="match status" value="1"/>
</dbReference>
<dbReference type="GO" id="GO:0009636">
    <property type="term" value="P:response to toxic substance"/>
    <property type="evidence" value="ECO:0007669"/>
    <property type="project" value="UniProtKB-KW"/>
</dbReference>
<gene>
    <name evidence="12" type="ORF">D6858_06050</name>
</gene>
<keyword evidence="4" id="KW-0285">Flavoprotein</keyword>
<evidence type="ECO:0000313" key="13">
    <source>
        <dbReference type="Proteomes" id="UP000284322"/>
    </source>
</evidence>
<dbReference type="PANTHER" id="PTHR42747:SF3">
    <property type="entry name" value="NITRONATE MONOOXYGENASE-RELATED"/>
    <property type="match status" value="1"/>
</dbReference>
<proteinExistence type="inferred from homology"/>
<dbReference type="EMBL" id="RAHJ01000017">
    <property type="protein sequence ID" value="RJX68576.1"/>
    <property type="molecule type" value="Genomic_DNA"/>
</dbReference>
<dbReference type="Gene3D" id="3.20.20.70">
    <property type="entry name" value="Aldolase class I"/>
    <property type="match status" value="1"/>
</dbReference>
<keyword evidence="6" id="KW-0547">Nucleotide-binding</keyword>
<dbReference type="PANTHER" id="PTHR42747">
    <property type="entry name" value="NITRONATE MONOOXYGENASE-RELATED"/>
    <property type="match status" value="1"/>
</dbReference>
<evidence type="ECO:0000256" key="9">
    <source>
        <dbReference type="ARBA" id="ARBA00031155"/>
    </source>
</evidence>
<evidence type="ECO:0000256" key="10">
    <source>
        <dbReference type="ARBA" id="ARBA00049401"/>
    </source>
</evidence>
<comment type="cofactor">
    <cofactor evidence="1">
        <name>FMN</name>
        <dbReference type="ChEBI" id="CHEBI:58210"/>
    </cofactor>
</comment>
<dbReference type="GO" id="GO:0018580">
    <property type="term" value="F:nitronate monooxygenase activity"/>
    <property type="evidence" value="ECO:0007669"/>
    <property type="project" value="InterPro"/>
</dbReference>
<comment type="caution">
    <text evidence="12">The sequence shown here is derived from an EMBL/GenBank/DDBJ whole genome shotgun (WGS) entry which is preliminary data.</text>
</comment>
<evidence type="ECO:0000256" key="1">
    <source>
        <dbReference type="ARBA" id="ARBA00001917"/>
    </source>
</evidence>
<comment type="catalytic activity">
    <reaction evidence="10">
        <text>3 propionate 3-nitronate + 3 O2 + H2O = 3 3-oxopropanoate + 2 nitrate + nitrite + H2O2 + 3 H(+)</text>
        <dbReference type="Rhea" id="RHEA:57332"/>
        <dbReference type="ChEBI" id="CHEBI:15377"/>
        <dbReference type="ChEBI" id="CHEBI:15378"/>
        <dbReference type="ChEBI" id="CHEBI:15379"/>
        <dbReference type="ChEBI" id="CHEBI:16240"/>
        <dbReference type="ChEBI" id="CHEBI:16301"/>
        <dbReference type="ChEBI" id="CHEBI:17632"/>
        <dbReference type="ChEBI" id="CHEBI:33190"/>
        <dbReference type="ChEBI" id="CHEBI:136067"/>
    </reaction>
</comment>